<organism evidence="1 2">
    <name type="scientific">Thermococcus sibiricus (strain DSM 12597 / MM 739)</name>
    <dbReference type="NCBI Taxonomy" id="604354"/>
    <lineage>
        <taxon>Archaea</taxon>
        <taxon>Methanobacteriati</taxon>
        <taxon>Methanobacteriota</taxon>
        <taxon>Thermococci</taxon>
        <taxon>Thermococcales</taxon>
        <taxon>Thermococcaceae</taxon>
        <taxon>Thermococcus</taxon>
    </lineage>
</organism>
<dbReference type="AlphaFoldDB" id="C6A4S2"/>
<evidence type="ECO:0000313" key="2">
    <source>
        <dbReference type="Proteomes" id="UP000009079"/>
    </source>
</evidence>
<protein>
    <submittedName>
        <fullName evidence="1">Uncharacterized protein</fullName>
    </submittedName>
</protein>
<name>C6A4S2_THESM</name>
<dbReference type="STRING" id="604354.TSIB_1566"/>
<gene>
    <name evidence="1" type="ordered locus">TSIB_1566</name>
</gene>
<dbReference type="Proteomes" id="UP000009079">
    <property type="component" value="Chromosome"/>
</dbReference>
<dbReference type="KEGG" id="tsi:TSIB_1566"/>
<proteinExistence type="predicted"/>
<keyword evidence="2" id="KW-1185">Reference proteome</keyword>
<sequence>MHNLNKKLYGVVLFWAYKKEKIEETLPQFIPPLLLYFT</sequence>
<dbReference type="HOGENOM" id="CLU_3323200_0_0_2"/>
<reference evidence="1 2" key="1">
    <citation type="journal article" date="2009" name="Appl. Environ. Microbiol.">
        <title>Metabolic versatility and indigenous origin of the archaeon Thermococcus sibiricus, isolated from a siberian oil reservoir, as revealed by genome analysis.</title>
        <authorList>
            <person name="Mardanov A.V."/>
            <person name="Ravin N.V."/>
            <person name="Svetlitchnyi V.A."/>
            <person name="Beletsky A.V."/>
            <person name="Miroshnichenko M.L."/>
            <person name="Bonch-Osmolovskaya E.A."/>
            <person name="Skryabin K.G."/>
        </authorList>
    </citation>
    <scope>NUCLEOTIDE SEQUENCE [LARGE SCALE GENOMIC DNA]</scope>
    <source>
        <strain evidence="2">DSM 12597 / MM 739</strain>
    </source>
</reference>
<evidence type="ECO:0000313" key="1">
    <source>
        <dbReference type="EMBL" id="ACS90617.1"/>
    </source>
</evidence>
<accession>C6A4S2</accession>
<dbReference type="EMBL" id="CP001463">
    <property type="protein sequence ID" value="ACS90617.1"/>
    <property type="molecule type" value="Genomic_DNA"/>
</dbReference>